<accession>A0A7V9ADN3</accession>
<organism evidence="6 7">
    <name type="scientific">Thermogemmata fonticola</name>
    <dbReference type="NCBI Taxonomy" id="2755323"/>
    <lineage>
        <taxon>Bacteria</taxon>
        <taxon>Pseudomonadati</taxon>
        <taxon>Planctomycetota</taxon>
        <taxon>Planctomycetia</taxon>
        <taxon>Gemmatales</taxon>
        <taxon>Gemmataceae</taxon>
        <taxon>Thermogemmata</taxon>
    </lineage>
</organism>
<gene>
    <name evidence="6" type="ORF">H0921_17445</name>
</gene>
<feature type="domain" description="Cytochrome C Planctomycete-type" evidence="5">
    <location>
        <begin position="57"/>
        <end position="114"/>
    </location>
</feature>
<dbReference type="Proteomes" id="UP000542342">
    <property type="component" value="Unassembled WGS sequence"/>
</dbReference>
<comment type="caution">
    <text evidence="6">The sequence shown here is derived from an EMBL/GenBank/DDBJ whole genome shotgun (WGS) entry which is preliminary data.</text>
</comment>
<feature type="repeat" description="WD" evidence="3">
    <location>
        <begin position="442"/>
        <end position="483"/>
    </location>
</feature>
<dbReference type="SUPFAM" id="SSF50998">
    <property type="entry name" value="Quinoprotein alcohol dehydrogenase-like"/>
    <property type="match status" value="1"/>
</dbReference>
<dbReference type="InterPro" id="IPR011429">
    <property type="entry name" value="Cyt_c_Planctomycete-type"/>
</dbReference>
<keyword evidence="2" id="KW-0677">Repeat</keyword>
<keyword evidence="7" id="KW-1185">Reference proteome</keyword>
<keyword evidence="4" id="KW-0732">Signal</keyword>
<dbReference type="PANTHER" id="PTHR19879:SF9">
    <property type="entry name" value="TRANSCRIPTION INITIATION FACTOR TFIID SUBUNIT 5"/>
    <property type="match status" value="1"/>
</dbReference>
<dbReference type="Pfam" id="PF07635">
    <property type="entry name" value="PSCyt1"/>
    <property type="match status" value="1"/>
</dbReference>
<protein>
    <recommendedName>
        <fullName evidence="5">Cytochrome C Planctomycete-type domain-containing protein</fullName>
    </recommendedName>
</protein>
<evidence type="ECO:0000256" key="4">
    <source>
        <dbReference type="SAM" id="SignalP"/>
    </source>
</evidence>
<dbReference type="PANTHER" id="PTHR19879">
    <property type="entry name" value="TRANSCRIPTION INITIATION FACTOR TFIID"/>
    <property type="match status" value="1"/>
</dbReference>
<evidence type="ECO:0000256" key="1">
    <source>
        <dbReference type="ARBA" id="ARBA00022574"/>
    </source>
</evidence>
<name>A0A7V9ADN3_9BACT</name>
<dbReference type="EMBL" id="JACEFB010000024">
    <property type="protein sequence ID" value="MBA2227947.1"/>
    <property type="molecule type" value="Genomic_DNA"/>
</dbReference>
<feature type="repeat" description="WD" evidence="3">
    <location>
        <begin position="312"/>
        <end position="353"/>
    </location>
</feature>
<dbReference type="AlphaFoldDB" id="A0A7V9ADN3"/>
<evidence type="ECO:0000256" key="2">
    <source>
        <dbReference type="ARBA" id="ARBA00022737"/>
    </source>
</evidence>
<sequence>MKRMCMCVVCAAVAALLSWFVLCGSWLSSISAQEKGASGPSSVSFIRDVAPILKENCFACHDAKKKSGKYDMTTFEKLMAGGVNGEAVIPGKPEESELYTLMVSQEERRMPPRDKGEAVPASKAEVVKRWIAEGAKLDAGIAPGADLSKELRVRWQPPRPPEAYPYPALVNAVAFAPDGKHLVTSGYHELLVWEWESGRLVRRLRTRSERTYGLVFLPDGKLVAAGGRPGQEGDVRAYRWDGPGMEKGGVVYLDGVEDGRVLVKHLFDTEDAVLCVAATGDGKWLAAGGCDRSVRVFDLSRGVEQAELVQTVENHADWVLGCALTADGQYLLTASRDKTAKVWDLKARESVVTFPEHQNIVYGVAVKPDGSAGYSVGADRQLRVWNPKGEGKQVSSSGGHTDEVYKVAINGAGTHLATGGADRSVRLWDVSGKGKVATVRQWGGLSDHVFAVAFSADGRHVAAGCYDGTVAVWKTGDGSLVRQWNATPGLKGGSGAPVKK</sequence>
<proteinExistence type="predicted"/>
<feature type="repeat" description="WD" evidence="3">
    <location>
        <begin position="397"/>
        <end position="438"/>
    </location>
</feature>
<dbReference type="InterPro" id="IPR020472">
    <property type="entry name" value="WD40_PAC1"/>
</dbReference>
<evidence type="ECO:0000259" key="5">
    <source>
        <dbReference type="Pfam" id="PF07635"/>
    </source>
</evidence>
<reference evidence="6 7" key="1">
    <citation type="submission" date="2020-07" db="EMBL/GenBank/DDBJ databases">
        <title>Thermogemmata thermophila gen. nov., sp. nov., a novel moderate thermophilic planctomycete from a Kamchatka hot spring.</title>
        <authorList>
            <person name="Elcheninov A.G."/>
            <person name="Podosokorskaya O.A."/>
            <person name="Kovaleva O.L."/>
            <person name="Novikov A."/>
            <person name="Bonch-Osmolovskaya E.A."/>
            <person name="Toshchakov S.V."/>
            <person name="Kublanov I.V."/>
        </authorList>
    </citation>
    <scope>NUCLEOTIDE SEQUENCE [LARGE SCALE GENOMIC DNA]</scope>
    <source>
        <strain evidence="6 7">2918</strain>
    </source>
</reference>
<evidence type="ECO:0000313" key="6">
    <source>
        <dbReference type="EMBL" id="MBA2227947.1"/>
    </source>
</evidence>
<dbReference type="PROSITE" id="PS50294">
    <property type="entry name" value="WD_REPEATS_REGION"/>
    <property type="match status" value="4"/>
</dbReference>
<dbReference type="InterPro" id="IPR019775">
    <property type="entry name" value="WD40_repeat_CS"/>
</dbReference>
<dbReference type="InterPro" id="IPR011047">
    <property type="entry name" value="Quinoprotein_ADH-like_sf"/>
</dbReference>
<evidence type="ECO:0000313" key="7">
    <source>
        <dbReference type="Proteomes" id="UP000542342"/>
    </source>
</evidence>
<dbReference type="Pfam" id="PF00400">
    <property type="entry name" value="WD40"/>
    <property type="match status" value="6"/>
</dbReference>
<feature type="chain" id="PRO_5030969466" description="Cytochrome C Planctomycete-type domain-containing protein" evidence="4">
    <location>
        <begin position="24"/>
        <end position="500"/>
    </location>
</feature>
<dbReference type="CDD" id="cd00200">
    <property type="entry name" value="WD40"/>
    <property type="match status" value="1"/>
</dbReference>
<dbReference type="PROSITE" id="PS00678">
    <property type="entry name" value="WD_REPEATS_1"/>
    <property type="match status" value="2"/>
</dbReference>
<keyword evidence="1 3" id="KW-0853">WD repeat</keyword>
<dbReference type="InterPro" id="IPR001680">
    <property type="entry name" value="WD40_rpt"/>
</dbReference>
<evidence type="ECO:0000256" key="3">
    <source>
        <dbReference type="PROSITE-ProRule" id="PRU00221"/>
    </source>
</evidence>
<dbReference type="PROSITE" id="PS50082">
    <property type="entry name" value="WD_REPEATS_2"/>
    <property type="match status" value="4"/>
</dbReference>
<dbReference type="SMART" id="SM00320">
    <property type="entry name" value="WD40"/>
    <property type="match status" value="7"/>
</dbReference>
<dbReference type="InterPro" id="IPR015943">
    <property type="entry name" value="WD40/YVTN_repeat-like_dom_sf"/>
</dbReference>
<dbReference type="Gene3D" id="2.130.10.10">
    <property type="entry name" value="YVTN repeat-like/Quinoprotein amine dehydrogenase"/>
    <property type="match status" value="2"/>
</dbReference>
<dbReference type="PRINTS" id="PR00320">
    <property type="entry name" value="GPROTEINBRPT"/>
</dbReference>
<feature type="repeat" description="WD" evidence="3">
    <location>
        <begin position="354"/>
        <end position="386"/>
    </location>
</feature>
<feature type="signal peptide" evidence="4">
    <location>
        <begin position="1"/>
        <end position="23"/>
    </location>
</feature>